<evidence type="ECO:0000313" key="4">
    <source>
        <dbReference type="Proteomes" id="UP000311713"/>
    </source>
</evidence>
<name>A0A5C4VCJ4_9ACTN</name>
<evidence type="ECO:0000313" key="3">
    <source>
        <dbReference type="EMBL" id="TNM33608.1"/>
    </source>
</evidence>
<dbReference type="AlphaFoldDB" id="A0A5C4VCJ4"/>
<dbReference type="EMBL" id="VDGT01000002">
    <property type="protein sequence ID" value="TNM33608.1"/>
    <property type="molecule type" value="Genomic_DNA"/>
</dbReference>
<comment type="caution">
    <text evidence="3">The sequence shown here is derived from an EMBL/GenBank/DDBJ whole genome shotgun (WGS) entry which is preliminary data.</text>
</comment>
<keyword evidence="4" id="KW-1185">Reference proteome</keyword>
<sequence>MGDERHTGERHARELWWWAVPSVLLLVGMTVWGVVRYPDLPDRVPRHIGPGGVDAWGERGVGLAFMPVFAYAGLTVVIAGCAWMVGRRTPQDRMPPAKNVWAAAAAVSDNRPASAASARRTVKALLLCNALFGLAFLPMAWVHWRTEETEAVAWWLLAAPLTLVLLSMVPVLLAAWRDLGERRALREHRRAA</sequence>
<keyword evidence="1" id="KW-1133">Transmembrane helix</keyword>
<protein>
    <submittedName>
        <fullName evidence="3">DUF1648 domain-containing protein</fullName>
    </submittedName>
</protein>
<feature type="transmembrane region" description="Helical" evidence="1">
    <location>
        <begin position="15"/>
        <end position="35"/>
    </location>
</feature>
<feature type="transmembrane region" description="Helical" evidence="1">
    <location>
        <begin position="124"/>
        <end position="142"/>
    </location>
</feature>
<evidence type="ECO:0000259" key="2">
    <source>
        <dbReference type="Pfam" id="PF07853"/>
    </source>
</evidence>
<dbReference type="OrthoDB" id="4221725at2"/>
<keyword evidence="1" id="KW-0472">Membrane</keyword>
<dbReference type="Proteomes" id="UP000311713">
    <property type="component" value="Unassembled WGS sequence"/>
</dbReference>
<proteinExistence type="predicted"/>
<feature type="domain" description="DUF1648" evidence="2">
    <location>
        <begin position="24"/>
        <end position="69"/>
    </location>
</feature>
<reference evidence="3 4" key="1">
    <citation type="submission" date="2019-06" db="EMBL/GenBank/DDBJ databases">
        <title>Draft genome of Streptomyces sedi sp. JCM16909.</title>
        <authorList>
            <person name="Klykleung N."/>
            <person name="Tanasupawat S."/>
            <person name="Kudo T."/>
            <person name="Yuki M."/>
            <person name="Ohkuma M."/>
        </authorList>
    </citation>
    <scope>NUCLEOTIDE SEQUENCE [LARGE SCALE GENOMIC DNA]</scope>
    <source>
        <strain evidence="3 4">JCM 16909</strain>
    </source>
</reference>
<dbReference type="InterPro" id="IPR012867">
    <property type="entry name" value="DUF1648"/>
</dbReference>
<keyword evidence="1" id="KW-0812">Transmembrane</keyword>
<dbReference type="Pfam" id="PF07853">
    <property type="entry name" value="DUF1648"/>
    <property type="match status" value="1"/>
</dbReference>
<feature type="transmembrane region" description="Helical" evidence="1">
    <location>
        <begin position="154"/>
        <end position="176"/>
    </location>
</feature>
<gene>
    <name evidence="3" type="ORF">FH715_04475</name>
</gene>
<organism evidence="3 4">
    <name type="scientific">Streptomyces sedi</name>
    <dbReference type="NCBI Taxonomy" id="555059"/>
    <lineage>
        <taxon>Bacteria</taxon>
        <taxon>Bacillati</taxon>
        <taxon>Actinomycetota</taxon>
        <taxon>Actinomycetes</taxon>
        <taxon>Kitasatosporales</taxon>
        <taxon>Streptomycetaceae</taxon>
        <taxon>Streptomyces</taxon>
    </lineage>
</organism>
<evidence type="ECO:0000256" key="1">
    <source>
        <dbReference type="SAM" id="Phobius"/>
    </source>
</evidence>
<dbReference type="RefSeq" id="WP_139640870.1">
    <property type="nucleotide sequence ID" value="NZ_BAAAZS010000006.1"/>
</dbReference>
<feature type="transmembrane region" description="Helical" evidence="1">
    <location>
        <begin position="64"/>
        <end position="85"/>
    </location>
</feature>
<accession>A0A5C4VCJ4</accession>